<comment type="caution">
    <text evidence="1">The sequence shown here is derived from an EMBL/GenBank/DDBJ whole genome shotgun (WGS) entry which is preliminary data.</text>
</comment>
<dbReference type="Proteomes" id="UP000027442">
    <property type="component" value="Unassembled WGS sequence"/>
</dbReference>
<keyword evidence="2" id="KW-1185">Reference proteome</keyword>
<protein>
    <submittedName>
        <fullName evidence="1">Uncharacterized protein</fullName>
    </submittedName>
</protein>
<dbReference type="PATRIC" id="fig|1122985.7.peg.862"/>
<gene>
    <name evidence="1" type="ORF">HMPREF1991_00833</name>
</gene>
<accession>A0A069QK43</accession>
<organism evidence="1 2">
    <name type="scientific">Hoylesella loescheii DSM 19665 = JCM 12249 = ATCC 15930</name>
    <dbReference type="NCBI Taxonomy" id="1122985"/>
    <lineage>
        <taxon>Bacteria</taxon>
        <taxon>Pseudomonadati</taxon>
        <taxon>Bacteroidota</taxon>
        <taxon>Bacteroidia</taxon>
        <taxon>Bacteroidales</taxon>
        <taxon>Prevotellaceae</taxon>
        <taxon>Hoylesella</taxon>
    </lineage>
</organism>
<proteinExistence type="predicted"/>
<reference evidence="1 2" key="1">
    <citation type="submission" date="2013-08" db="EMBL/GenBank/DDBJ databases">
        <authorList>
            <person name="Weinstock G."/>
            <person name="Sodergren E."/>
            <person name="Wylie T."/>
            <person name="Fulton L."/>
            <person name="Fulton R."/>
            <person name="Fronick C."/>
            <person name="O'Laughlin M."/>
            <person name="Godfrey J."/>
            <person name="Miner T."/>
            <person name="Herter B."/>
            <person name="Appelbaum E."/>
            <person name="Cordes M."/>
            <person name="Lek S."/>
            <person name="Wollam A."/>
            <person name="Pepin K.H."/>
            <person name="Palsikar V.B."/>
            <person name="Mitreva M."/>
            <person name="Wilson R.K."/>
        </authorList>
    </citation>
    <scope>NUCLEOTIDE SEQUENCE [LARGE SCALE GENOMIC DNA]</scope>
    <source>
        <strain evidence="1 2">ATCC 15930</strain>
    </source>
</reference>
<evidence type="ECO:0000313" key="1">
    <source>
        <dbReference type="EMBL" id="KDR53052.1"/>
    </source>
</evidence>
<dbReference type="EMBL" id="JNGW01000031">
    <property type="protein sequence ID" value="KDR53052.1"/>
    <property type="molecule type" value="Genomic_DNA"/>
</dbReference>
<dbReference type="HOGENOM" id="CLU_3187320_0_0_10"/>
<name>A0A069QK43_HOYLO</name>
<sequence length="46" mass="5370">MRKTLLRVKPKPLHMPIHKTGCFIAKHPAVINNSLFCLCFLNNLYF</sequence>
<evidence type="ECO:0000313" key="2">
    <source>
        <dbReference type="Proteomes" id="UP000027442"/>
    </source>
</evidence>
<dbReference type="AlphaFoldDB" id="A0A069QK43"/>